<evidence type="ECO:0000256" key="3">
    <source>
        <dbReference type="ARBA" id="ARBA00004496"/>
    </source>
</evidence>
<dbReference type="EMBL" id="PKLZ01000018">
    <property type="protein sequence ID" value="PLW81019.1"/>
    <property type="molecule type" value="Genomic_DNA"/>
</dbReference>
<dbReference type="InterPro" id="IPR004619">
    <property type="entry name" value="Type_III_PanK"/>
</dbReference>
<dbReference type="Pfam" id="PF03309">
    <property type="entry name" value="Pan_kinase"/>
    <property type="match status" value="1"/>
</dbReference>
<dbReference type="GO" id="GO:0005524">
    <property type="term" value="F:ATP binding"/>
    <property type="evidence" value="ECO:0007669"/>
    <property type="project" value="UniProtKB-UniRule"/>
</dbReference>
<dbReference type="GO" id="GO:0005737">
    <property type="term" value="C:cytoplasm"/>
    <property type="evidence" value="ECO:0007669"/>
    <property type="project" value="UniProtKB-SubCell"/>
</dbReference>
<evidence type="ECO:0000256" key="4">
    <source>
        <dbReference type="ARBA" id="ARBA00005225"/>
    </source>
</evidence>
<comment type="subcellular location">
    <subcellularLocation>
        <location evidence="3 16">Cytoplasm</location>
    </subcellularLocation>
</comment>
<evidence type="ECO:0000256" key="5">
    <source>
        <dbReference type="ARBA" id="ARBA00011738"/>
    </source>
</evidence>
<dbReference type="HAMAP" id="MF_01274">
    <property type="entry name" value="Pantothen_kinase_3"/>
    <property type="match status" value="1"/>
</dbReference>
<feature type="binding site" evidence="16">
    <location>
        <position position="124"/>
    </location>
    <ligand>
        <name>K(+)</name>
        <dbReference type="ChEBI" id="CHEBI:29103"/>
    </ligand>
</feature>
<dbReference type="AlphaFoldDB" id="A0A2N5XY36"/>
<keyword evidence="11 16" id="KW-0067">ATP-binding</keyword>
<comment type="function">
    <text evidence="16">Catalyzes the phosphorylation of pantothenate (Pan), the first step in CoA biosynthesis.</text>
</comment>
<dbReference type="Gene3D" id="3.30.420.40">
    <property type="match status" value="2"/>
</dbReference>
<comment type="caution">
    <text evidence="17">The sequence shown here is derived from an EMBL/GenBank/DDBJ whole genome shotgun (WGS) entry which is preliminary data.</text>
</comment>
<protein>
    <recommendedName>
        <fullName evidence="15 16">Type III pantothenate kinase</fullName>
        <ecNumber evidence="6 16">2.7.1.33</ecNumber>
    </recommendedName>
    <alternativeName>
        <fullName evidence="16">PanK-III</fullName>
    </alternativeName>
    <alternativeName>
        <fullName evidence="16">Pantothenic acid kinase</fullName>
    </alternativeName>
</protein>
<dbReference type="GO" id="GO:0046872">
    <property type="term" value="F:metal ion binding"/>
    <property type="evidence" value="ECO:0007669"/>
    <property type="project" value="UniProtKB-KW"/>
</dbReference>
<dbReference type="RefSeq" id="WP_101522872.1">
    <property type="nucleotide sequence ID" value="NZ_PKLZ01000018.1"/>
</dbReference>
<evidence type="ECO:0000256" key="1">
    <source>
        <dbReference type="ARBA" id="ARBA00001206"/>
    </source>
</evidence>
<feature type="binding site" evidence="16">
    <location>
        <position position="179"/>
    </location>
    <ligand>
        <name>substrate</name>
    </ligand>
</feature>
<keyword evidence="7 16" id="KW-0963">Cytoplasm</keyword>
<feature type="binding site" evidence="16">
    <location>
        <position position="127"/>
    </location>
    <ligand>
        <name>ATP</name>
        <dbReference type="ChEBI" id="CHEBI:30616"/>
    </ligand>
</feature>
<evidence type="ECO:0000256" key="8">
    <source>
        <dbReference type="ARBA" id="ARBA00022679"/>
    </source>
</evidence>
<evidence type="ECO:0000313" key="18">
    <source>
        <dbReference type="Proteomes" id="UP000234845"/>
    </source>
</evidence>
<dbReference type="NCBIfam" id="TIGR00671">
    <property type="entry name" value="baf"/>
    <property type="match status" value="1"/>
</dbReference>
<comment type="pathway">
    <text evidence="4 16">Cofactor biosynthesis; coenzyme A biosynthesis; CoA from (R)-pantothenate: step 1/5.</text>
</comment>
<dbReference type="PANTHER" id="PTHR34265:SF1">
    <property type="entry name" value="TYPE III PANTOTHENATE KINASE"/>
    <property type="match status" value="1"/>
</dbReference>
<keyword evidence="10 16" id="KW-0418">Kinase</keyword>
<dbReference type="OrthoDB" id="9781305at2"/>
<evidence type="ECO:0000256" key="14">
    <source>
        <dbReference type="ARBA" id="ARBA00038036"/>
    </source>
</evidence>
<dbReference type="UniPathway" id="UPA00241">
    <property type="reaction ID" value="UER00352"/>
</dbReference>
<evidence type="ECO:0000256" key="13">
    <source>
        <dbReference type="ARBA" id="ARBA00022993"/>
    </source>
</evidence>
<evidence type="ECO:0000256" key="16">
    <source>
        <dbReference type="HAMAP-Rule" id="MF_01274"/>
    </source>
</evidence>
<proteinExistence type="inferred from homology"/>
<sequence length="244" mass="26401">MTGHYCLQLDVGNSSAKWRLVNNAEVLARGVYVPDDTSSLEAMLGCAEQVQQVWIASVAGDQREGELATVLEQRWGVSPWFARTQANTGDLVNSYSDPGRMGVDRWLAMLGARHRYRERLCVVDAGSAVTIDLVAEDGRHEGGYIIPGPTLMERALLLDTDRVRFAEAVEYDLPPGRSTAEAVRHGVALAEAGAVNLAMEQAGEPAPRLVLCGGAAPTMQQLLNGRGEWLPDLVFEGLQIMAGQ</sequence>
<comment type="catalytic activity">
    <reaction evidence="1 16">
        <text>(R)-pantothenate + ATP = (R)-4'-phosphopantothenate + ADP + H(+)</text>
        <dbReference type="Rhea" id="RHEA:16373"/>
        <dbReference type="ChEBI" id="CHEBI:10986"/>
        <dbReference type="ChEBI" id="CHEBI:15378"/>
        <dbReference type="ChEBI" id="CHEBI:29032"/>
        <dbReference type="ChEBI" id="CHEBI:30616"/>
        <dbReference type="ChEBI" id="CHEBI:456216"/>
        <dbReference type="EC" id="2.7.1.33"/>
    </reaction>
</comment>
<keyword evidence="13 16" id="KW-0173">Coenzyme A biosynthesis</keyword>
<feature type="binding site" evidence="16">
    <location>
        <begin position="10"/>
        <end position="17"/>
    </location>
    <ligand>
        <name>ATP</name>
        <dbReference type="ChEBI" id="CHEBI:30616"/>
    </ligand>
</feature>
<evidence type="ECO:0000256" key="9">
    <source>
        <dbReference type="ARBA" id="ARBA00022741"/>
    </source>
</evidence>
<evidence type="ECO:0000313" key="17">
    <source>
        <dbReference type="EMBL" id="PLW81019.1"/>
    </source>
</evidence>
<comment type="similarity">
    <text evidence="14 16">Belongs to the type III pantothenate kinase family.</text>
</comment>
<dbReference type="Proteomes" id="UP000234845">
    <property type="component" value="Unassembled WGS sequence"/>
</dbReference>
<evidence type="ECO:0000256" key="10">
    <source>
        <dbReference type="ARBA" id="ARBA00022777"/>
    </source>
</evidence>
<evidence type="ECO:0000256" key="6">
    <source>
        <dbReference type="ARBA" id="ARBA00012102"/>
    </source>
</evidence>
<dbReference type="PANTHER" id="PTHR34265">
    <property type="entry name" value="TYPE III PANTOTHENATE KINASE"/>
    <property type="match status" value="1"/>
</dbReference>
<feature type="binding site" evidence="16">
    <location>
        <position position="95"/>
    </location>
    <ligand>
        <name>substrate</name>
    </ligand>
</feature>
<gene>
    <name evidence="16" type="primary">coaX</name>
    <name evidence="17" type="ORF">CWI75_17735</name>
</gene>
<name>A0A2N5XY36_9GAMM</name>
<keyword evidence="18" id="KW-1185">Reference proteome</keyword>
<keyword evidence="9 16" id="KW-0547">Nucleotide-binding</keyword>
<evidence type="ECO:0000256" key="2">
    <source>
        <dbReference type="ARBA" id="ARBA00001958"/>
    </source>
</evidence>
<dbReference type="GO" id="GO:0004594">
    <property type="term" value="F:pantothenate kinase activity"/>
    <property type="evidence" value="ECO:0007669"/>
    <property type="project" value="UniProtKB-UniRule"/>
</dbReference>
<comment type="cofactor">
    <cofactor evidence="2">
        <name>K(+)</name>
        <dbReference type="ChEBI" id="CHEBI:29103"/>
    </cofactor>
</comment>
<dbReference type="CDD" id="cd24015">
    <property type="entry name" value="ASKHA_NBD_PanK-III"/>
    <property type="match status" value="1"/>
</dbReference>
<comment type="subunit">
    <text evidence="5 16">Homodimer.</text>
</comment>
<feature type="active site" description="Proton acceptor" evidence="16">
    <location>
        <position position="104"/>
    </location>
</feature>
<keyword evidence="8 16" id="KW-0808">Transferase</keyword>
<accession>A0A2N5XY36</accession>
<evidence type="ECO:0000256" key="7">
    <source>
        <dbReference type="ARBA" id="ARBA00022490"/>
    </source>
</evidence>
<reference evidence="18" key="1">
    <citation type="submission" date="2017-11" db="EMBL/GenBank/DDBJ databases">
        <title>The draft genome sequence of Chromatocurvus sp. F02.</title>
        <authorList>
            <person name="Du Z.-J."/>
            <person name="Chang Y.-Q."/>
        </authorList>
    </citation>
    <scope>NUCLEOTIDE SEQUENCE [LARGE SCALE GENOMIC DNA]</scope>
    <source>
        <strain evidence="18">F02</strain>
    </source>
</reference>
<feature type="binding site" evidence="16">
    <location>
        <begin position="102"/>
        <end position="105"/>
    </location>
    <ligand>
        <name>substrate</name>
    </ligand>
</feature>
<evidence type="ECO:0000256" key="15">
    <source>
        <dbReference type="ARBA" id="ARBA00040883"/>
    </source>
</evidence>
<dbReference type="SUPFAM" id="SSF53067">
    <property type="entry name" value="Actin-like ATPase domain"/>
    <property type="match status" value="2"/>
</dbReference>
<dbReference type="EC" id="2.7.1.33" evidence="6 16"/>
<keyword evidence="16" id="KW-0479">Metal-binding</keyword>
<evidence type="ECO:0000256" key="11">
    <source>
        <dbReference type="ARBA" id="ARBA00022840"/>
    </source>
</evidence>
<keyword evidence="12 16" id="KW-0630">Potassium</keyword>
<comment type="cofactor">
    <cofactor evidence="16">
        <name>NH4(+)</name>
        <dbReference type="ChEBI" id="CHEBI:28938"/>
    </cofactor>
    <cofactor evidence="16">
        <name>K(+)</name>
        <dbReference type="ChEBI" id="CHEBI:29103"/>
    </cofactor>
    <text evidence="16">A monovalent cation. Ammonium or potassium.</text>
</comment>
<evidence type="ECO:0000256" key="12">
    <source>
        <dbReference type="ARBA" id="ARBA00022958"/>
    </source>
</evidence>
<dbReference type="InterPro" id="IPR043129">
    <property type="entry name" value="ATPase_NBD"/>
</dbReference>
<dbReference type="GO" id="GO:0015937">
    <property type="term" value="P:coenzyme A biosynthetic process"/>
    <property type="evidence" value="ECO:0007669"/>
    <property type="project" value="UniProtKB-UniRule"/>
</dbReference>
<organism evidence="17 18">
    <name type="scientific">Kineobactrum sediminis</name>
    <dbReference type="NCBI Taxonomy" id="1905677"/>
    <lineage>
        <taxon>Bacteria</taxon>
        <taxon>Pseudomonadati</taxon>
        <taxon>Pseudomonadota</taxon>
        <taxon>Gammaproteobacteria</taxon>
        <taxon>Cellvibrionales</taxon>
        <taxon>Halieaceae</taxon>
        <taxon>Kineobactrum</taxon>
    </lineage>
</organism>